<organism evidence="1">
    <name type="scientific">Paenarthrobacter sp. AMU7</name>
    <dbReference type="NCBI Taxonomy" id="3162492"/>
    <lineage>
        <taxon>Bacteria</taxon>
        <taxon>Bacillati</taxon>
        <taxon>Actinomycetota</taxon>
        <taxon>Actinomycetes</taxon>
        <taxon>Micrococcales</taxon>
        <taxon>Micrococcaceae</taxon>
        <taxon>Paenarthrobacter</taxon>
    </lineage>
</organism>
<dbReference type="SUPFAM" id="SSF49464">
    <property type="entry name" value="Carboxypeptidase regulatory domain-like"/>
    <property type="match status" value="1"/>
</dbReference>
<dbReference type="RefSeq" id="WP_369745916.1">
    <property type="nucleotide sequence ID" value="NZ_CP165735.1"/>
</dbReference>
<protein>
    <submittedName>
        <fullName evidence="1">Carboxypeptidase regulatory-like domain-containing protein</fullName>
    </submittedName>
</protein>
<accession>A0AB39YRC0</accession>
<sequence>MPLPRPAADHPFHRTRQGVWAILAAVALVAAGLFAGIAPASAATYTFKGVVKGKLTATATATALGDVWVGAYTNDDRADFVAGAWSAPDGSYSFTVPASGSYKIWTTCSSGPCSATYASEWNSNQSSSYGSTPVAVTDAAPTTTYNPQLEAFGSMTGRVTNKAGQPLTAVSVSASPNNGGQVSSTKPDANGYFTLTKIPPNQAYISVRDESGQRLYLEQYWTGTGTVDTYTVATVPAGVAWTNVNFVLKDETLMEATVVDPAGAPIADVGYIPWVYNEATAAWEGPQMGPLTSNAQGKIYWRMTVGKKYKLCVSDTVYEGAPRDKRYKAECYDNTPTKDTATVLTATSAGQRVKLTMQLDVAGLSLTPDRPYVYGSAQAGQKLTVDPGVWGPAPVTLAYQWQRSKDNSELQDIAGATTTVYTPTAADAGYDIWAKVTGTKTGYAPHTTSVHGGKSGAEAVTSSKPFTLLGTPSAGNTLTVDHGTLNPAPDFGPYYDWFVNGVQDYRTNGPTFLLQTSDAGKKVTVRLSVHDWPLQPYYGQASVTVAAGTLTAPVPTVSGTAKVGSVLTAVPGTWGPAPVTLAYQWFRSGVAIAGATSATYSLAAADLGKTMTVRVTGTKAGFTTAAKTSAATAAVAAGTLTAPVPTVSGTAKVGSVLTAVPGTWGPAPVTLTYQWFRSGVAITGATSATYSLAAADLGKTMTVQVTGGKAGFRTAAKTSAATAAVAVGTLTAPVPTVTGTAKVGSVLTAVPGAWGPAPVTLAYQWYRSGVAITGATSATYSLAAADLGKTMTVRVTGSKSGFTTAAKTSAATAAVSVGTLTAPVPTVSGTAKVGSVLTAVPGAWGPAPVTLAYQWYRSGVAITGATSATYSLAAADLGKTMTVRVTGSKTGFTTAAKTSVATAAVAAGTLTGPTPTVAGTATVGSTLTATPGAWGPAPVTLTYQWFRGSTAISGATAQTYKLVAADKGSAIKVRVTGTKTAYTALARYSVATALIG</sequence>
<keyword evidence="1" id="KW-0378">Hydrolase</keyword>
<dbReference type="InterPro" id="IPR008969">
    <property type="entry name" value="CarboxyPept-like_regulatory"/>
</dbReference>
<evidence type="ECO:0000313" key="1">
    <source>
        <dbReference type="EMBL" id="XDV72220.1"/>
    </source>
</evidence>
<keyword evidence="1" id="KW-0645">Protease</keyword>
<dbReference type="AlphaFoldDB" id="A0AB39YRC0"/>
<reference evidence="1" key="1">
    <citation type="submission" date="2024-07" db="EMBL/GenBank/DDBJ databases">
        <authorList>
            <person name="Li J."/>
            <person name="Wei H."/>
            <person name="Ma J."/>
        </authorList>
    </citation>
    <scope>NUCLEOTIDE SEQUENCE</scope>
    <source>
        <strain evidence="1">AMU7</strain>
    </source>
</reference>
<gene>
    <name evidence="1" type="ORF">ABQM86_03265</name>
</gene>
<name>A0AB39YRC0_9MICC</name>
<dbReference type="Pfam" id="PF13620">
    <property type="entry name" value="CarboxypepD_reg"/>
    <property type="match status" value="1"/>
</dbReference>
<dbReference type="Gene3D" id="2.60.40.2700">
    <property type="match status" value="6"/>
</dbReference>
<dbReference type="GO" id="GO:0004180">
    <property type="term" value="F:carboxypeptidase activity"/>
    <property type="evidence" value="ECO:0007669"/>
    <property type="project" value="UniProtKB-KW"/>
</dbReference>
<proteinExistence type="predicted"/>
<keyword evidence="1" id="KW-0121">Carboxypeptidase</keyword>
<dbReference type="EMBL" id="CP165735">
    <property type="protein sequence ID" value="XDV72220.1"/>
    <property type="molecule type" value="Genomic_DNA"/>
</dbReference>